<evidence type="ECO:0000259" key="3">
    <source>
        <dbReference type="SMART" id="SM00062"/>
    </source>
</evidence>
<evidence type="ECO:0000313" key="4">
    <source>
        <dbReference type="EMBL" id="GLR14203.1"/>
    </source>
</evidence>
<dbReference type="RefSeq" id="WP_284197279.1">
    <property type="nucleotide sequence ID" value="NZ_BSOG01000003.1"/>
</dbReference>
<gene>
    <name evidence="4" type="ORF">GCM10007907_29930</name>
</gene>
<feature type="chain" id="PRO_5045277371" evidence="2">
    <location>
        <begin position="20"/>
        <end position="241"/>
    </location>
</feature>
<dbReference type="PROSITE" id="PS51257">
    <property type="entry name" value="PROKAR_LIPOPROTEIN"/>
    <property type="match status" value="1"/>
</dbReference>
<dbReference type="PANTHER" id="PTHR35936:SF25">
    <property type="entry name" value="ABC TRANSPORTER SUBSTRATE-BINDING PROTEIN"/>
    <property type="match status" value="1"/>
</dbReference>
<accession>A0ABQ5YIB5</accession>
<sequence length="241" mass="27539">MIRHLLLVSLFLLSCTCAAEKLRIGFGTHKPPYIFEQEKRGLEYDIVVQAAMAAGFEVEPFFAPMERLHRMQEMSQIDAIATTNTRSGVPAHYSKPYIEYHNVAVALASRKLNLRSIADLGGYSVSAFQRARTLLGTEFQAMASNNPQYREEAQQIARNRLLYSGRIDVVVGDRRIIQYFNREVSGVVDTRQPVSWFTLFPPTPYQVAFRLAEQRDRFDAGLDALRKSGEYLAIEKKYDNY</sequence>
<dbReference type="Proteomes" id="UP001156706">
    <property type="component" value="Unassembled WGS sequence"/>
</dbReference>
<comment type="caution">
    <text evidence="4">The sequence shown here is derived from an EMBL/GenBank/DDBJ whole genome shotgun (WGS) entry which is preliminary data.</text>
</comment>
<proteinExistence type="predicted"/>
<dbReference type="PANTHER" id="PTHR35936">
    <property type="entry name" value="MEMBRANE-BOUND LYTIC MUREIN TRANSGLYCOSYLASE F"/>
    <property type="match status" value="1"/>
</dbReference>
<evidence type="ECO:0000256" key="2">
    <source>
        <dbReference type="SAM" id="SignalP"/>
    </source>
</evidence>
<dbReference type="SMART" id="SM00062">
    <property type="entry name" value="PBPb"/>
    <property type="match status" value="1"/>
</dbReference>
<dbReference type="Pfam" id="PF00497">
    <property type="entry name" value="SBP_bac_3"/>
    <property type="match status" value="1"/>
</dbReference>
<keyword evidence="1 2" id="KW-0732">Signal</keyword>
<dbReference type="Gene3D" id="3.40.190.10">
    <property type="entry name" value="Periplasmic binding protein-like II"/>
    <property type="match status" value="2"/>
</dbReference>
<feature type="domain" description="Solute-binding protein family 3/N-terminal" evidence="3">
    <location>
        <begin position="21"/>
        <end position="240"/>
    </location>
</feature>
<feature type="signal peptide" evidence="2">
    <location>
        <begin position="1"/>
        <end position="19"/>
    </location>
</feature>
<evidence type="ECO:0000313" key="5">
    <source>
        <dbReference type="Proteomes" id="UP001156706"/>
    </source>
</evidence>
<keyword evidence="5" id="KW-1185">Reference proteome</keyword>
<dbReference type="SUPFAM" id="SSF53850">
    <property type="entry name" value="Periplasmic binding protein-like II"/>
    <property type="match status" value="1"/>
</dbReference>
<reference evidence="5" key="1">
    <citation type="journal article" date="2019" name="Int. J. Syst. Evol. Microbiol.">
        <title>The Global Catalogue of Microorganisms (GCM) 10K type strain sequencing project: providing services to taxonomists for standard genome sequencing and annotation.</title>
        <authorList>
            <consortium name="The Broad Institute Genomics Platform"/>
            <consortium name="The Broad Institute Genome Sequencing Center for Infectious Disease"/>
            <person name="Wu L."/>
            <person name="Ma J."/>
        </authorList>
    </citation>
    <scope>NUCLEOTIDE SEQUENCE [LARGE SCALE GENOMIC DNA]</scope>
    <source>
        <strain evidence="5">NBRC 110044</strain>
    </source>
</reference>
<dbReference type="EMBL" id="BSOG01000003">
    <property type="protein sequence ID" value="GLR14203.1"/>
    <property type="molecule type" value="Genomic_DNA"/>
</dbReference>
<protein>
    <submittedName>
        <fullName evidence="4">Polar amino acid ABC transporter</fullName>
    </submittedName>
</protein>
<evidence type="ECO:0000256" key="1">
    <source>
        <dbReference type="ARBA" id="ARBA00022729"/>
    </source>
</evidence>
<name>A0ABQ5YIB5_9NEIS</name>
<dbReference type="InterPro" id="IPR001638">
    <property type="entry name" value="Solute-binding_3/MltF_N"/>
</dbReference>
<organism evidence="4 5">
    <name type="scientific">Chitinimonas prasina</name>
    <dbReference type="NCBI Taxonomy" id="1434937"/>
    <lineage>
        <taxon>Bacteria</taxon>
        <taxon>Pseudomonadati</taxon>
        <taxon>Pseudomonadota</taxon>
        <taxon>Betaproteobacteria</taxon>
        <taxon>Neisseriales</taxon>
        <taxon>Chitinibacteraceae</taxon>
        <taxon>Chitinimonas</taxon>
    </lineage>
</organism>